<feature type="domain" description="Alanine racemase C-terminal" evidence="7">
    <location>
        <begin position="233"/>
        <end position="357"/>
    </location>
</feature>
<gene>
    <name evidence="8" type="ORF">MNBD_GAMMA15-2527</name>
</gene>
<dbReference type="Gene3D" id="3.20.20.10">
    <property type="entry name" value="Alanine racemase"/>
    <property type="match status" value="1"/>
</dbReference>
<dbReference type="FunFam" id="2.40.37.10:FF:000002">
    <property type="entry name" value="Alanine racemase"/>
    <property type="match status" value="1"/>
</dbReference>
<dbReference type="InterPro" id="IPR020622">
    <property type="entry name" value="Ala_racemase_pyridoxalP-BS"/>
</dbReference>
<protein>
    <recommendedName>
        <fullName evidence="4">alanine racemase</fullName>
        <ecNumber evidence="4">5.1.1.1</ecNumber>
    </recommendedName>
</protein>
<dbReference type="InterPro" id="IPR000821">
    <property type="entry name" value="Ala_racemase"/>
</dbReference>
<dbReference type="SUPFAM" id="SSF50621">
    <property type="entry name" value="Alanine racemase C-terminal domain-like"/>
    <property type="match status" value="1"/>
</dbReference>
<dbReference type="EMBL" id="UOFN01000051">
    <property type="protein sequence ID" value="VAW75855.1"/>
    <property type="molecule type" value="Genomic_DNA"/>
</dbReference>
<dbReference type="PANTHER" id="PTHR30511:SF0">
    <property type="entry name" value="ALANINE RACEMASE, CATABOLIC-RELATED"/>
    <property type="match status" value="1"/>
</dbReference>
<dbReference type="SUPFAM" id="SSF51419">
    <property type="entry name" value="PLP-binding barrel"/>
    <property type="match status" value="1"/>
</dbReference>
<dbReference type="InterPro" id="IPR001608">
    <property type="entry name" value="Ala_racemase_N"/>
</dbReference>
<dbReference type="Gene3D" id="2.40.37.10">
    <property type="entry name" value="Lyase, Ornithine Decarboxylase, Chain A, domain 1"/>
    <property type="match status" value="1"/>
</dbReference>
<dbReference type="CDD" id="cd06827">
    <property type="entry name" value="PLPDE_III_AR_proteobact"/>
    <property type="match status" value="1"/>
</dbReference>
<dbReference type="Pfam" id="PF01168">
    <property type="entry name" value="Ala_racemase_N"/>
    <property type="match status" value="1"/>
</dbReference>
<evidence type="ECO:0000256" key="2">
    <source>
        <dbReference type="ARBA" id="ARBA00001933"/>
    </source>
</evidence>
<evidence type="ECO:0000259" key="7">
    <source>
        <dbReference type="SMART" id="SM01005"/>
    </source>
</evidence>
<dbReference type="GO" id="GO:0030632">
    <property type="term" value="P:D-alanine biosynthetic process"/>
    <property type="evidence" value="ECO:0007669"/>
    <property type="project" value="TreeGrafter"/>
</dbReference>
<dbReference type="Pfam" id="PF00842">
    <property type="entry name" value="Ala_racemase_C"/>
    <property type="match status" value="1"/>
</dbReference>
<dbReference type="InterPro" id="IPR009006">
    <property type="entry name" value="Ala_racemase/Decarboxylase_C"/>
</dbReference>
<proteinExistence type="inferred from homology"/>
<evidence type="ECO:0000256" key="5">
    <source>
        <dbReference type="ARBA" id="ARBA00022898"/>
    </source>
</evidence>
<dbReference type="GO" id="GO:0030170">
    <property type="term" value="F:pyridoxal phosphate binding"/>
    <property type="evidence" value="ECO:0007669"/>
    <property type="project" value="TreeGrafter"/>
</dbReference>
<comment type="catalytic activity">
    <reaction evidence="1">
        <text>L-alanine = D-alanine</text>
        <dbReference type="Rhea" id="RHEA:20249"/>
        <dbReference type="ChEBI" id="CHEBI:57416"/>
        <dbReference type="ChEBI" id="CHEBI:57972"/>
        <dbReference type="EC" id="5.1.1.1"/>
    </reaction>
</comment>
<dbReference type="GO" id="GO:0008784">
    <property type="term" value="F:alanine racemase activity"/>
    <property type="evidence" value="ECO:0007669"/>
    <property type="project" value="UniProtKB-EC"/>
</dbReference>
<dbReference type="GO" id="GO:0005829">
    <property type="term" value="C:cytosol"/>
    <property type="evidence" value="ECO:0007669"/>
    <property type="project" value="TreeGrafter"/>
</dbReference>
<dbReference type="EC" id="5.1.1.1" evidence="4"/>
<dbReference type="HAMAP" id="MF_01201">
    <property type="entry name" value="Ala_racemase"/>
    <property type="match status" value="1"/>
</dbReference>
<dbReference type="SMART" id="SM01005">
    <property type="entry name" value="Ala_racemase_C"/>
    <property type="match status" value="1"/>
</dbReference>
<dbReference type="PRINTS" id="PR00992">
    <property type="entry name" value="ALARACEMASE"/>
</dbReference>
<name>A0A3B0Y533_9ZZZZ</name>
<sequence length="362" mass="38591">MTRPVRARIDLSALTSNLSRARRAAPDSRVMAVIKADGYGHGMVPVAGALEAADAFAVASLEEGVLLREAGVDKPLLLLEGVFAVEELVAAASHQFELVVHRPAQLEWIQALDRGVKLTVWLKVNTGMNRLGFAPHEALAVWDQLAAMPQVVEQHWMSHFSCADDPPHPANSGQEVIFQNLCAQREAPRSLANSAALLTRPSSHLEWVRPGIMLYGASPMVAGQASPIELSPVMTFSSELIATHSCCKGDAIGYGQAWTCPEDMRVGIVAAGYGDGYPRHAPSSTPVLVNGKTVPLIGRVSMDMLCVDLRTQPDTSAGDPVVLWGEGLPVETVAEAAGTISYELLCGVTSRVPRVYASGDAD</sequence>
<dbReference type="InterPro" id="IPR029066">
    <property type="entry name" value="PLP-binding_barrel"/>
</dbReference>
<dbReference type="PANTHER" id="PTHR30511">
    <property type="entry name" value="ALANINE RACEMASE"/>
    <property type="match status" value="1"/>
</dbReference>
<comment type="similarity">
    <text evidence="3">Belongs to the alanine racemase family.</text>
</comment>
<dbReference type="NCBIfam" id="TIGR00492">
    <property type="entry name" value="alr"/>
    <property type="match status" value="1"/>
</dbReference>
<dbReference type="FunFam" id="3.20.20.10:FF:000002">
    <property type="entry name" value="Alanine racemase"/>
    <property type="match status" value="1"/>
</dbReference>
<organism evidence="8">
    <name type="scientific">hydrothermal vent metagenome</name>
    <dbReference type="NCBI Taxonomy" id="652676"/>
    <lineage>
        <taxon>unclassified sequences</taxon>
        <taxon>metagenomes</taxon>
        <taxon>ecological metagenomes</taxon>
    </lineage>
</organism>
<evidence type="ECO:0000256" key="3">
    <source>
        <dbReference type="ARBA" id="ARBA00007880"/>
    </source>
</evidence>
<evidence type="ECO:0000256" key="4">
    <source>
        <dbReference type="ARBA" id="ARBA00013089"/>
    </source>
</evidence>
<evidence type="ECO:0000256" key="6">
    <source>
        <dbReference type="ARBA" id="ARBA00023235"/>
    </source>
</evidence>
<evidence type="ECO:0000313" key="8">
    <source>
        <dbReference type="EMBL" id="VAW75855.1"/>
    </source>
</evidence>
<accession>A0A3B0Y533</accession>
<dbReference type="PROSITE" id="PS00395">
    <property type="entry name" value="ALANINE_RACEMASE"/>
    <property type="match status" value="1"/>
</dbReference>
<keyword evidence="5" id="KW-0663">Pyridoxal phosphate</keyword>
<keyword evidence="6 8" id="KW-0413">Isomerase</keyword>
<dbReference type="AlphaFoldDB" id="A0A3B0Y533"/>
<comment type="cofactor">
    <cofactor evidence="2">
        <name>pyridoxal 5'-phosphate</name>
        <dbReference type="ChEBI" id="CHEBI:597326"/>
    </cofactor>
</comment>
<evidence type="ECO:0000256" key="1">
    <source>
        <dbReference type="ARBA" id="ARBA00000316"/>
    </source>
</evidence>
<reference evidence="8" key="1">
    <citation type="submission" date="2018-06" db="EMBL/GenBank/DDBJ databases">
        <authorList>
            <person name="Zhirakovskaya E."/>
        </authorList>
    </citation>
    <scope>NUCLEOTIDE SEQUENCE</scope>
</reference>
<dbReference type="InterPro" id="IPR011079">
    <property type="entry name" value="Ala_racemase_C"/>
</dbReference>